<dbReference type="STRING" id="52670.A0A2I4AJ74"/>
<feature type="signal peptide" evidence="11">
    <location>
        <begin position="1"/>
        <end position="16"/>
    </location>
</feature>
<dbReference type="GO" id="GO:0008061">
    <property type="term" value="F:chitin binding"/>
    <property type="evidence" value="ECO:0007669"/>
    <property type="project" value="InterPro"/>
</dbReference>
<accession>A0A2I4AJ74</accession>
<evidence type="ECO:0000256" key="5">
    <source>
        <dbReference type="ARBA" id="ARBA00023180"/>
    </source>
</evidence>
<dbReference type="SUPFAM" id="SSF51445">
    <property type="entry name" value="(Trans)glycosidases"/>
    <property type="match status" value="1"/>
</dbReference>
<dbReference type="Pfam" id="PF00704">
    <property type="entry name" value="Glyco_hydro_18"/>
    <property type="match status" value="1"/>
</dbReference>
<evidence type="ECO:0000256" key="3">
    <source>
        <dbReference type="ARBA" id="ARBA00022729"/>
    </source>
</evidence>
<organism evidence="13 14">
    <name type="scientific">Austrofundulus limnaeus</name>
    <name type="common">Annual killifish</name>
    <dbReference type="NCBI Taxonomy" id="52670"/>
    <lineage>
        <taxon>Eukaryota</taxon>
        <taxon>Metazoa</taxon>
        <taxon>Chordata</taxon>
        <taxon>Craniata</taxon>
        <taxon>Vertebrata</taxon>
        <taxon>Euteleostomi</taxon>
        <taxon>Actinopterygii</taxon>
        <taxon>Neopterygii</taxon>
        <taxon>Teleostei</taxon>
        <taxon>Neoteleostei</taxon>
        <taxon>Acanthomorphata</taxon>
        <taxon>Ovalentaria</taxon>
        <taxon>Atherinomorphae</taxon>
        <taxon>Cyprinodontiformes</taxon>
        <taxon>Rivulidae</taxon>
        <taxon>Austrofundulus</taxon>
    </lineage>
</organism>
<proteinExistence type="inferred from homology"/>
<dbReference type="PROSITE" id="PS01095">
    <property type="entry name" value="GH18_1"/>
    <property type="match status" value="1"/>
</dbReference>
<reference evidence="14" key="1">
    <citation type="submission" date="2025-08" db="UniProtKB">
        <authorList>
            <consortium name="RefSeq"/>
        </authorList>
    </citation>
    <scope>IDENTIFICATION</scope>
</reference>
<dbReference type="CTD" id="1486"/>
<evidence type="ECO:0000259" key="12">
    <source>
        <dbReference type="PROSITE" id="PS51910"/>
    </source>
</evidence>
<keyword evidence="6" id="KW-0458">Lysosome</keyword>
<evidence type="ECO:0000256" key="7">
    <source>
        <dbReference type="ARBA" id="ARBA00023295"/>
    </source>
</evidence>
<sequence>MLAVLALVSVLVVVSGSSVCPCERPELCQPIGAERELEVFVFDVGGKQWKSYNWTVVTTVAAFGKFDAELMCYAHSKGARLVLKGDVPISSIVDRANRTAWITKQVNLAKSQFMDGINIDVEQAVDEGSPEYFALTDLVRETTEAFHREIPGSQVSFDVAWSPNCIDKRCYDYISIAKYSDLLFVMSYDEQSQIPGDCIAMANAPLNQTLKAYDDYLALNIDPKKIVMGVPWYGYDYPCVNLSQEGICYIPKVPFRGAPCSDAAGKQKPYRWIMKQLGSSSGRKWDDEQKAPYFYYKDQAGQTHQLWYDDPQSICAKANYVTSKGLRGIGMWNGNILDYSDDPVAQQQTTQMWNALFGC</sequence>
<keyword evidence="4" id="KW-0378">Hydrolase</keyword>
<comment type="similarity">
    <text evidence="2 10">Belongs to the glycosyl hydrolase 18 family.</text>
</comment>
<dbReference type="InterPro" id="IPR011583">
    <property type="entry name" value="Chitinase_II/V-like_cat"/>
</dbReference>
<dbReference type="SMART" id="SM00636">
    <property type="entry name" value="Glyco_18"/>
    <property type="match status" value="1"/>
</dbReference>
<dbReference type="Gene3D" id="3.20.20.80">
    <property type="entry name" value="Glycosidases"/>
    <property type="match status" value="1"/>
</dbReference>
<name>A0A2I4AJ74_AUSLI</name>
<dbReference type="OrthoDB" id="73875at2759"/>
<evidence type="ECO:0000256" key="4">
    <source>
        <dbReference type="ARBA" id="ARBA00022801"/>
    </source>
</evidence>
<dbReference type="InterPro" id="IPR017853">
    <property type="entry name" value="GH"/>
</dbReference>
<dbReference type="GeneID" id="106511362"/>
<evidence type="ECO:0000313" key="13">
    <source>
        <dbReference type="Proteomes" id="UP000192220"/>
    </source>
</evidence>
<dbReference type="InterPro" id="IPR029070">
    <property type="entry name" value="Chitinase_insertion_sf"/>
</dbReference>
<dbReference type="InterPro" id="IPR001579">
    <property type="entry name" value="Glyco_hydro_18_chit_AS"/>
</dbReference>
<dbReference type="FunFam" id="3.20.20.80:FF:000250">
    <property type="entry name" value="Probable di-N-acetylchitobiase 1"/>
    <property type="match status" value="1"/>
</dbReference>
<gene>
    <name evidence="14" type="primary">ctbs</name>
</gene>
<keyword evidence="13" id="KW-1185">Reference proteome</keyword>
<dbReference type="GO" id="GO:0009313">
    <property type="term" value="P:oligosaccharide catabolic process"/>
    <property type="evidence" value="ECO:0007669"/>
    <property type="project" value="TreeGrafter"/>
</dbReference>
<evidence type="ECO:0000256" key="1">
    <source>
        <dbReference type="ARBA" id="ARBA00004371"/>
    </source>
</evidence>
<evidence type="ECO:0000256" key="10">
    <source>
        <dbReference type="RuleBase" id="RU004453"/>
    </source>
</evidence>
<feature type="chain" id="PRO_5014122904" description="Di-N-acetylchitobiase" evidence="11">
    <location>
        <begin position="17"/>
        <end position="359"/>
    </location>
</feature>
<dbReference type="InParanoid" id="A0A2I4AJ74"/>
<dbReference type="FunFam" id="3.10.50.10:FF:000006">
    <property type="entry name" value="Chitobiase, di-N-acetyl"/>
    <property type="match status" value="1"/>
</dbReference>
<evidence type="ECO:0000256" key="11">
    <source>
        <dbReference type="SAM" id="SignalP"/>
    </source>
</evidence>
<feature type="domain" description="GH18" evidence="12">
    <location>
        <begin position="1"/>
        <end position="359"/>
    </location>
</feature>
<evidence type="ECO:0000256" key="9">
    <source>
        <dbReference type="ARBA" id="ARBA00074174"/>
    </source>
</evidence>
<evidence type="ECO:0000256" key="6">
    <source>
        <dbReference type="ARBA" id="ARBA00023228"/>
    </source>
</evidence>
<dbReference type="PROSITE" id="PS51910">
    <property type="entry name" value="GH18_2"/>
    <property type="match status" value="1"/>
</dbReference>
<comment type="function">
    <text evidence="8">Involved in the degradation of asparagine-linked glycoproteins. Hydrolyze of N-acetyl-beta-D-glucosamine (1-4)N-acetylglucosamine chitobiose core from the reducing end of the bond, it requires prior cleavage by glycosylasparaginase.</text>
</comment>
<dbReference type="CDD" id="cd02875">
    <property type="entry name" value="GH18_chitobiase"/>
    <property type="match status" value="1"/>
</dbReference>
<dbReference type="InterPro" id="IPR051887">
    <property type="entry name" value="GH18_Domain-Containing"/>
</dbReference>
<keyword evidence="3 11" id="KW-0732">Signal</keyword>
<keyword evidence="7" id="KW-0326">Glycosidase</keyword>
<dbReference type="Proteomes" id="UP000192220">
    <property type="component" value="Unplaced"/>
</dbReference>
<protein>
    <recommendedName>
        <fullName evidence="9">Di-N-acetylchitobiase</fullName>
    </recommendedName>
</protein>
<dbReference type="AlphaFoldDB" id="A0A2I4AJ74"/>
<dbReference type="PANTHER" id="PTHR46290:SF1">
    <property type="entry name" value="DI-N-ACETYLCHITOBIASE"/>
    <property type="match status" value="1"/>
</dbReference>
<dbReference type="GO" id="GO:0005615">
    <property type="term" value="C:extracellular space"/>
    <property type="evidence" value="ECO:0007669"/>
    <property type="project" value="TreeGrafter"/>
</dbReference>
<dbReference type="InterPro" id="IPR047898">
    <property type="entry name" value="DIAC_cat"/>
</dbReference>
<evidence type="ECO:0000313" key="14">
    <source>
        <dbReference type="RefSeq" id="XP_013855575.1"/>
    </source>
</evidence>
<dbReference type="GO" id="GO:0004568">
    <property type="term" value="F:chitinase activity"/>
    <property type="evidence" value="ECO:0007669"/>
    <property type="project" value="UniProtKB-ARBA"/>
</dbReference>
<dbReference type="RefSeq" id="XP_013855575.1">
    <property type="nucleotide sequence ID" value="XM_014000121.1"/>
</dbReference>
<dbReference type="GO" id="GO:0006032">
    <property type="term" value="P:chitin catabolic process"/>
    <property type="evidence" value="ECO:0007669"/>
    <property type="project" value="UniProtKB-ARBA"/>
</dbReference>
<dbReference type="InterPro" id="IPR001223">
    <property type="entry name" value="Glyco_hydro18_cat"/>
</dbReference>
<dbReference type="GO" id="GO:0005764">
    <property type="term" value="C:lysosome"/>
    <property type="evidence" value="ECO:0007669"/>
    <property type="project" value="UniProtKB-SubCell"/>
</dbReference>
<dbReference type="Gene3D" id="3.10.50.10">
    <property type="match status" value="1"/>
</dbReference>
<evidence type="ECO:0000256" key="2">
    <source>
        <dbReference type="ARBA" id="ARBA00009336"/>
    </source>
</evidence>
<dbReference type="KEGG" id="alim:106511362"/>
<keyword evidence="5" id="KW-0325">Glycoprotein</keyword>
<dbReference type="PANTHER" id="PTHR46290">
    <property type="entry name" value="DI-N-ACETYLCHITOBIASE"/>
    <property type="match status" value="1"/>
</dbReference>
<comment type="subcellular location">
    <subcellularLocation>
        <location evidence="1">Lysosome</location>
    </subcellularLocation>
</comment>
<evidence type="ECO:0000256" key="8">
    <source>
        <dbReference type="ARBA" id="ARBA00055477"/>
    </source>
</evidence>